<evidence type="ECO:0000313" key="2">
    <source>
        <dbReference type="EMBL" id="TNN87325.1"/>
    </source>
</evidence>
<accession>A0A4Z2JAF6</accession>
<evidence type="ECO:0000313" key="3">
    <source>
        <dbReference type="Proteomes" id="UP000314294"/>
    </source>
</evidence>
<proteinExistence type="predicted"/>
<name>A0A4Z2JAF6_9TELE</name>
<evidence type="ECO:0000256" key="1">
    <source>
        <dbReference type="SAM" id="MobiDB-lite"/>
    </source>
</evidence>
<dbReference type="EMBL" id="SRLO01000011">
    <property type="protein sequence ID" value="TNN87325.1"/>
    <property type="molecule type" value="Genomic_DNA"/>
</dbReference>
<gene>
    <name evidence="2" type="ORF">EYF80_002526</name>
</gene>
<reference evidence="2 3" key="1">
    <citation type="submission" date="2019-03" db="EMBL/GenBank/DDBJ databases">
        <title>First draft genome of Liparis tanakae, snailfish: a comprehensive survey of snailfish specific genes.</title>
        <authorList>
            <person name="Kim W."/>
            <person name="Song I."/>
            <person name="Jeong J.-H."/>
            <person name="Kim D."/>
            <person name="Kim S."/>
            <person name="Ryu S."/>
            <person name="Song J.Y."/>
            <person name="Lee S.K."/>
        </authorList>
    </citation>
    <scope>NUCLEOTIDE SEQUENCE [LARGE SCALE GENOMIC DNA]</scope>
    <source>
        <tissue evidence="2">Muscle</tissue>
    </source>
</reference>
<dbReference type="Proteomes" id="UP000314294">
    <property type="component" value="Unassembled WGS sequence"/>
</dbReference>
<dbReference type="AlphaFoldDB" id="A0A4Z2JAF6"/>
<comment type="caution">
    <text evidence="2">The sequence shown here is derived from an EMBL/GenBank/DDBJ whole genome shotgun (WGS) entry which is preliminary data.</text>
</comment>
<feature type="compositionally biased region" description="Basic and acidic residues" evidence="1">
    <location>
        <begin position="70"/>
        <end position="80"/>
    </location>
</feature>
<keyword evidence="3" id="KW-1185">Reference proteome</keyword>
<organism evidence="2 3">
    <name type="scientific">Liparis tanakae</name>
    <name type="common">Tanaka's snailfish</name>
    <dbReference type="NCBI Taxonomy" id="230148"/>
    <lineage>
        <taxon>Eukaryota</taxon>
        <taxon>Metazoa</taxon>
        <taxon>Chordata</taxon>
        <taxon>Craniata</taxon>
        <taxon>Vertebrata</taxon>
        <taxon>Euteleostomi</taxon>
        <taxon>Actinopterygii</taxon>
        <taxon>Neopterygii</taxon>
        <taxon>Teleostei</taxon>
        <taxon>Neoteleostei</taxon>
        <taxon>Acanthomorphata</taxon>
        <taxon>Eupercaria</taxon>
        <taxon>Perciformes</taxon>
        <taxon>Cottioidei</taxon>
        <taxon>Cottales</taxon>
        <taxon>Liparidae</taxon>
        <taxon>Liparis</taxon>
    </lineage>
</organism>
<feature type="region of interest" description="Disordered" evidence="1">
    <location>
        <begin position="60"/>
        <end position="80"/>
    </location>
</feature>
<sequence>MRWKLLPWKLKACSNRTRSSTVHSSGNGNQKLENKYDRISGSCSSLELWRSRVYNQTHWDPLQSEPVGPVREDLNQFERT</sequence>
<protein>
    <submittedName>
        <fullName evidence="2">Uncharacterized protein</fullName>
    </submittedName>
</protein>